<dbReference type="PANTHER" id="PTHR31490">
    <property type="entry name" value="GLYCOSYL HYDROLASE"/>
    <property type="match status" value="1"/>
</dbReference>
<evidence type="ECO:0000256" key="5">
    <source>
        <dbReference type="ARBA" id="ARBA00022801"/>
    </source>
</evidence>
<dbReference type="Proteomes" id="UP001144805">
    <property type="component" value="Unassembled WGS sequence"/>
</dbReference>
<proteinExistence type="inferred from homology"/>
<keyword evidence="6 9" id="KW-0119">Carbohydrate metabolism</keyword>
<evidence type="ECO:0000256" key="1">
    <source>
        <dbReference type="ARBA" id="ARBA00000681"/>
    </source>
</evidence>
<dbReference type="PROSITE" id="PS51318">
    <property type="entry name" value="TAT"/>
    <property type="match status" value="1"/>
</dbReference>
<gene>
    <name evidence="11" type="ORF">OSH07_17610</name>
</gene>
<dbReference type="Gene3D" id="3.20.20.80">
    <property type="entry name" value="Glycosidases"/>
    <property type="match status" value="1"/>
</dbReference>
<keyword evidence="8 9" id="KW-0624">Polysaccharide degradation</keyword>
<evidence type="ECO:0000313" key="12">
    <source>
        <dbReference type="Proteomes" id="UP001144805"/>
    </source>
</evidence>
<dbReference type="RefSeq" id="WP_266339997.1">
    <property type="nucleotide sequence ID" value="NZ_JAPKNK010000008.1"/>
</dbReference>
<keyword evidence="7 9" id="KW-0326">Glycosidase</keyword>
<organism evidence="11 12">
    <name type="scientific">Kaistia nematophila</name>
    <dbReference type="NCBI Taxonomy" id="2994654"/>
    <lineage>
        <taxon>Bacteria</taxon>
        <taxon>Pseudomonadati</taxon>
        <taxon>Pseudomonadota</taxon>
        <taxon>Alphaproteobacteria</taxon>
        <taxon>Hyphomicrobiales</taxon>
        <taxon>Kaistiaceae</taxon>
        <taxon>Kaistia</taxon>
    </lineage>
</organism>
<comment type="caution">
    <text evidence="11">The sequence shown here is derived from an EMBL/GenBank/DDBJ whole genome shotgun (WGS) entry which is preliminary data.</text>
</comment>
<evidence type="ECO:0000256" key="3">
    <source>
        <dbReference type="ARBA" id="ARBA00022651"/>
    </source>
</evidence>
<dbReference type="InterPro" id="IPR006311">
    <property type="entry name" value="TAT_signal"/>
</dbReference>
<dbReference type="EMBL" id="JAPKNK010000008">
    <property type="protein sequence ID" value="MCX5571027.1"/>
    <property type="molecule type" value="Genomic_DNA"/>
</dbReference>
<accession>A0A9X3E5C3</accession>
<dbReference type="PROSITE" id="PS51760">
    <property type="entry name" value="GH10_2"/>
    <property type="match status" value="1"/>
</dbReference>
<evidence type="ECO:0000259" key="10">
    <source>
        <dbReference type="PROSITE" id="PS51760"/>
    </source>
</evidence>
<keyword evidence="12" id="KW-1185">Reference proteome</keyword>
<evidence type="ECO:0000256" key="6">
    <source>
        <dbReference type="ARBA" id="ARBA00023277"/>
    </source>
</evidence>
<feature type="domain" description="GH10" evidence="10">
    <location>
        <begin position="31"/>
        <end position="359"/>
    </location>
</feature>
<dbReference type="InterPro" id="IPR044846">
    <property type="entry name" value="GH10"/>
</dbReference>
<evidence type="ECO:0000256" key="8">
    <source>
        <dbReference type="ARBA" id="ARBA00023326"/>
    </source>
</evidence>
<dbReference type="AlphaFoldDB" id="A0A9X3E5C3"/>
<keyword evidence="4" id="KW-0732">Signal</keyword>
<evidence type="ECO:0000256" key="7">
    <source>
        <dbReference type="ARBA" id="ARBA00023295"/>
    </source>
</evidence>
<dbReference type="GO" id="GO:0031176">
    <property type="term" value="F:endo-1,4-beta-xylanase activity"/>
    <property type="evidence" value="ECO:0007669"/>
    <property type="project" value="UniProtKB-EC"/>
</dbReference>
<dbReference type="PANTHER" id="PTHR31490:SF88">
    <property type="entry name" value="BETA-XYLANASE"/>
    <property type="match status" value="1"/>
</dbReference>
<dbReference type="SUPFAM" id="SSF51445">
    <property type="entry name" value="(Trans)glycosidases"/>
    <property type="match status" value="1"/>
</dbReference>
<dbReference type="PRINTS" id="PR00134">
    <property type="entry name" value="GLHYDRLASE10"/>
</dbReference>
<dbReference type="GO" id="GO:0045493">
    <property type="term" value="P:xylan catabolic process"/>
    <property type="evidence" value="ECO:0007669"/>
    <property type="project" value="UniProtKB-KW"/>
</dbReference>
<reference evidence="11" key="1">
    <citation type="submission" date="2022-11" db="EMBL/GenBank/DDBJ databases">
        <title>Biodiversity and phylogenetic relationships of bacteria.</title>
        <authorList>
            <person name="Machado R.A.R."/>
            <person name="Bhat A."/>
            <person name="Loulou A."/>
            <person name="Kallel S."/>
        </authorList>
    </citation>
    <scope>NUCLEOTIDE SEQUENCE</scope>
    <source>
        <strain evidence="11">K-TC2</strain>
    </source>
</reference>
<keyword evidence="3" id="KW-0858">Xylan degradation</keyword>
<evidence type="ECO:0000313" key="11">
    <source>
        <dbReference type="EMBL" id="MCX5571027.1"/>
    </source>
</evidence>
<dbReference type="InterPro" id="IPR017853">
    <property type="entry name" value="GH"/>
</dbReference>
<keyword evidence="5 9" id="KW-0378">Hydrolase</keyword>
<dbReference type="SMART" id="SM00633">
    <property type="entry name" value="Glyco_10"/>
    <property type="match status" value="1"/>
</dbReference>
<comment type="similarity">
    <text evidence="2 9">Belongs to the glycosyl hydrolase 10 (cellulase F) family.</text>
</comment>
<comment type="catalytic activity">
    <reaction evidence="1 9">
        <text>Endohydrolysis of (1-&gt;4)-beta-D-xylosidic linkages in xylans.</text>
        <dbReference type="EC" id="3.2.1.8"/>
    </reaction>
</comment>
<protein>
    <recommendedName>
        <fullName evidence="9">Beta-xylanase</fullName>
        <ecNumber evidence="9">3.2.1.8</ecNumber>
    </recommendedName>
</protein>
<dbReference type="InterPro" id="IPR001000">
    <property type="entry name" value="GH10_dom"/>
</dbReference>
<sequence>MKFSRRDFLAAGAGLSAALLRPPGIAATPKSETLGAIAGQARVVFGTSIAADTLENQAQASLYVEQARIFTVDWALIFGHLRPEANLFLPGDAEAILAFAEPAGIPVHGHALAWNESRPEWLMALSRAEKQKALDRHIDETVGYFAGRLPSWNVVNEPFWPGHGLAGDFRGGPWLDAFGPDYVSRAFKRAQAADPKARLVLNEAMTEVWNEDGAKIRAGLLKLVDRLQHDGVRLDAVGLQGHLDPGRPFDDSGFADFLHQLAERKIDILITELDVDDSSFPDDIPARDAAVAARYRDFLNAVLSVPAVKTVITWQLADSASWYEHAAREADPDAKRLPRPLPYDSDFRPKPAVDAIVAALTGRPKRTP</sequence>
<evidence type="ECO:0000256" key="9">
    <source>
        <dbReference type="RuleBase" id="RU361174"/>
    </source>
</evidence>
<dbReference type="EC" id="3.2.1.8" evidence="9"/>
<name>A0A9X3E5C3_9HYPH</name>
<evidence type="ECO:0000256" key="2">
    <source>
        <dbReference type="ARBA" id="ARBA00007495"/>
    </source>
</evidence>
<evidence type="ECO:0000256" key="4">
    <source>
        <dbReference type="ARBA" id="ARBA00022729"/>
    </source>
</evidence>
<dbReference type="Pfam" id="PF00331">
    <property type="entry name" value="Glyco_hydro_10"/>
    <property type="match status" value="1"/>
</dbReference>